<accession>A0A1Y2GX07</accession>
<evidence type="ECO:0000313" key="2">
    <source>
        <dbReference type="Proteomes" id="UP000193411"/>
    </source>
</evidence>
<reference evidence="1 2" key="1">
    <citation type="submission" date="2016-07" db="EMBL/GenBank/DDBJ databases">
        <title>Pervasive Adenine N6-methylation of Active Genes in Fungi.</title>
        <authorList>
            <consortium name="DOE Joint Genome Institute"/>
            <person name="Mondo S.J."/>
            <person name="Dannebaum R.O."/>
            <person name="Kuo R.C."/>
            <person name="Labutti K."/>
            <person name="Haridas S."/>
            <person name="Kuo A."/>
            <person name="Salamov A."/>
            <person name="Ahrendt S.R."/>
            <person name="Lipzen A."/>
            <person name="Sullivan W."/>
            <person name="Andreopoulos W.B."/>
            <person name="Clum A."/>
            <person name="Lindquist E."/>
            <person name="Daum C."/>
            <person name="Ramamoorthy G.K."/>
            <person name="Gryganskyi A."/>
            <person name="Culley D."/>
            <person name="Magnuson J.K."/>
            <person name="James T.Y."/>
            <person name="O'Malley M.A."/>
            <person name="Stajich J.E."/>
            <person name="Spatafora J.W."/>
            <person name="Visel A."/>
            <person name="Grigoriev I.V."/>
        </authorList>
    </citation>
    <scope>NUCLEOTIDE SEQUENCE [LARGE SCALE GENOMIC DNA]</scope>
    <source>
        <strain evidence="1 2">PL171</strain>
    </source>
</reference>
<protein>
    <submittedName>
        <fullName evidence="1">Uncharacterized protein</fullName>
    </submittedName>
</protein>
<comment type="caution">
    <text evidence="1">The sequence shown here is derived from an EMBL/GenBank/DDBJ whole genome shotgun (WGS) entry which is preliminary data.</text>
</comment>
<evidence type="ECO:0000313" key="1">
    <source>
        <dbReference type="EMBL" id="ORZ26840.1"/>
    </source>
</evidence>
<name>A0A1Y2GX07_9FUNG</name>
<organism evidence="1 2">
    <name type="scientific">Catenaria anguillulae PL171</name>
    <dbReference type="NCBI Taxonomy" id="765915"/>
    <lineage>
        <taxon>Eukaryota</taxon>
        <taxon>Fungi</taxon>
        <taxon>Fungi incertae sedis</taxon>
        <taxon>Blastocladiomycota</taxon>
        <taxon>Blastocladiomycetes</taxon>
        <taxon>Blastocladiales</taxon>
        <taxon>Catenariaceae</taxon>
        <taxon>Catenaria</taxon>
    </lineage>
</organism>
<dbReference type="AlphaFoldDB" id="A0A1Y2GX07"/>
<proteinExistence type="predicted"/>
<keyword evidence="2" id="KW-1185">Reference proteome</keyword>
<gene>
    <name evidence="1" type="ORF">BCR44DRAFT_81675</name>
</gene>
<sequence length="315" mass="35328">MHRRWVPSSFDRVHIRIDPMDDECPKSISWASQLSNLHISHSHAILGVPAGLEENNDDGIRRKWDLGYFEIDIPQRYNLDDGLPIKYERKAAGGFRELNMFWGGWYLNEGGVHVKVPENWNGSADEMVAAKVKLGVWGLEGEDFGPLEDTWMLNGHDIHELPSDIDSKTRTLIHLPTGLTTQAAQDNTDRESALISLLKRLYVHDKDIAGGRTCSGRGARHSPLTTRLTTSKSLASYDNQVVRMYSKDRNDDLVSGYRSSNPGKLFSGNSATRDMTVFHQVLLASLEHHALSSIQEVIKSLEAVAKAEETLKQVK</sequence>
<dbReference type="Proteomes" id="UP000193411">
    <property type="component" value="Unassembled WGS sequence"/>
</dbReference>
<dbReference type="EMBL" id="MCFL01000395">
    <property type="protein sequence ID" value="ORZ26840.1"/>
    <property type="molecule type" value="Genomic_DNA"/>
</dbReference>